<comment type="cofactor">
    <cofactor evidence="17">
        <name>FAD</name>
        <dbReference type="ChEBI" id="CHEBI:57692"/>
    </cofactor>
    <text evidence="17">Flavinylated by SdhE, about 5% flavinylation occurs in the absence of SdhE.</text>
</comment>
<sequence length="601" mass="65265">MAAYEYETHTYDAIVVGAGGSGLRATLGLAEQGLKTACITKVFPTRSHTVAAQGGIAASLSNMGPDHWQWHMYDTVKGSDWLGDTDAMEYLAREAPKAVYELEHYGVPFSRTEEGTIYQRPFGGHTTEFGEGPPVQRTCAAADRTGHAILHTLYGQSLKQKAEFYIEYFAIDLIMGEDGQCQGVVAWKLDDGTMHVFNAKMVVLATGGYGRAYFSATSAHTCTGDGGGMVARQGLKLQDMEFVQFHPTGIYGAGCLITEGARGEGGYLTNSEGERFMERYAPTYKDLASRDVVSRCMTMEIREGRGVGPKKDHIHLNLNHLPPETLDLRLPGITESARIFAGVDLTKEPIPVQPTVHYNMGGIPTNYWGEVLNPTDENPDAVVPGLMAVGEAGCASVHGANRLGSNSLIDLVVFGRAAAIKAGEIVDPNTENAPLNQASVDAAFDRFDKLRNANGSTPTAALRLEMQEAMQADAAVFRTDKTLAEGVEAMKKIAAKLDDLHVTDRSLVWNSDLMETLELTNLMPNALATIVSAEARKESRGAHAHEDYPDRNDADWRKHSLATVDGANVNLTYRPVHMDPLTTEAEGGIDLKKIAPKKRVY</sequence>
<feature type="binding site" evidence="17">
    <location>
        <begin position="40"/>
        <end position="55"/>
    </location>
    <ligand>
        <name>FAD</name>
        <dbReference type="ChEBI" id="CHEBI:57692"/>
    </ligand>
</feature>
<comment type="pathway">
    <text evidence="2 19">Carbohydrate metabolism; tricarboxylic acid cycle; fumarate from succinate (bacterial route): step 1/1.</text>
</comment>
<dbReference type="GO" id="GO:0022900">
    <property type="term" value="P:electron transport chain"/>
    <property type="evidence" value="ECO:0007669"/>
    <property type="project" value="UniProtKB-UniRule"/>
</dbReference>
<evidence type="ECO:0000256" key="18">
    <source>
        <dbReference type="PIRSR" id="PIRSR611281-4"/>
    </source>
</evidence>
<dbReference type="RefSeq" id="WP_090189528.1">
    <property type="nucleotide sequence ID" value="NZ_CAXYBM010000013.1"/>
</dbReference>
<dbReference type="GO" id="GO:0009055">
    <property type="term" value="F:electron transfer activity"/>
    <property type="evidence" value="ECO:0007669"/>
    <property type="project" value="UniProtKB-ARBA"/>
</dbReference>
<dbReference type="SUPFAM" id="SSF56425">
    <property type="entry name" value="Succinate dehydrogenase/fumarate reductase flavoprotein, catalytic domain"/>
    <property type="match status" value="1"/>
</dbReference>
<feature type="binding site" evidence="16">
    <location>
        <position position="357"/>
    </location>
    <ligand>
        <name>substrate</name>
    </ligand>
</feature>
<evidence type="ECO:0000256" key="7">
    <source>
        <dbReference type="ARBA" id="ARBA00022448"/>
    </source>
</evidence>
<protein>
    <recommendedName>
        <fullName evidence="6 14">Succinate dehydrogenase flavoprotein subunit</fullName>
        <ecNumber evidence="5 19">1.3.5.1</ecNumber>
    </recommendedName>
</protein>
<keyword evidence="9 17" id="KW-0274">FAD</keyword>
<dbReference type="AlphaFoldDB" id="A0A1I4G404"/>
<dbReference type="Gene3D" id="3.50.50.60">
    <property type="entry name" value="FAD/NAD(P)-binding domain"/>
    <property type="match status" value="1"/>
</dbReference>
<keyword evidence="19" id="KW-0816">Tricarboxylic acid cycle</keyword>
<evidence type="ECO:0000256" key="9">
    <source>
        <dbReference type="ARBA" id="ARBA00022827"/>
    </source>
</evidence>
<dbReference type="EMBL" id="FOTF01000011">
    <property type="protein sequence ID" value="SFL24210.1"/>
    <property type="molecule type" value="Genomic_DNA"/>
</dbReference>
<comment type="catalytic activity">
    <reaction evidence="13 19">
        <text>a quinone + succinate = fumarate + a quinol</text>
        <dbReference type="Rhea" id="RHEA:40523"/>
        <dbReference type="ChEBI" id="CHEBI:24646"/>
        <dbReference type="ChEBI" id="CHEBI:29806"/>
        <dbReference type="ChEBI" id="CHEBI:30031"/>
        <dbReference type="ChEBI" id="CHEBI:132124"/>
        <dbReference type="EC" id="1.3.5.1"/>
    </reaction>
</comment>
<dbReference type="InterPro" id="IPR027477">
    <property type="entry name" value="Succ_DH/fumarate_Rdtase_cat_sf"/>
</dbReference>
<evidence type="ECO:0000313" key="22">
    <source>
        <dbReference type="EMBL" id="SFL24210.1"/>
    </source>
</evidence>
<dbReference type="NCBIfam" id="TIGR01812">
    <property type="entry name" value="sdhA_frdA_Gneg"/>
    <property type="match status" value="1"/>
</dbReference>
<feature type="modified residue" description="Tele-8alpha-FAD histidine" evidence="18">
    <location>
        <position position="48"/>
    </location>
</feature>
<evidence type="ECO:0000256" key="16">
    <source>
        <dbReference type="PIRSR" id="PIRSR611281-2"/>
    </source>
</evidence>
<dbReference type="PROSITE" id="PS00504">
    <property type="entry name" value="FRD_SDH_FAD_BINDING"/>
    <property type="match status" value="1"/>
</dbReference>
<dbReference type="GO" id="GO:0008177">
    <property type="term" value="F:succinate dehydrogenase (quinone) activity"/>
    <property type="evidence" value="ECO:0007669"/>
    <property type="project" value="UniProtKB-EC"/>
</dbReference>
<evidence type="ECO:0000256" key="1">
    <source>
        <dbReference type="ARBA" id="ARBA00004515"/>
    </source>
</evidence>
<dbReference type="InterPro" id="IPR011281">
    <property type="entry name" value="Succ_DH_flav_su_fwd"/>
</dbReference>
<dbReference type="GO" id="GO:0006099">
    <property type="term" value="P:tricarboxylic acid cycle"/>
    <property type="evidence" value="ECO:0007669"/>
    <property type="project" value="UniProtKB-UniRule"/>
</dbReference>
<dbReference type="InterPro" id="IPR030664">
    <property type="entry name" value="SdhA/FrdA/AprA"/>
</dbReference>
<dbReference type="FunFam" id="1.20.58.100:FF:000001">
    <property type="entry name" value="Succinate dehydrogenase flavoprotein subunit (SdhA)"/>
    <property type="match status" value="1"/>
</dbReference>
<dbReference type="PIRSF" id="PIRSF000171">
    <property type="entry name" value="SDHA_APRA_LASPO"/>
    <property type="match status" value="1"/>
</dbReference>
<dbReference type="InterPro" id="IPR037099">
    <property type="entry name" value="Fum_R/Succ_DH_flav-like_C_sf"/>
</dbReference>
<dbReference type="InterPro" id="IPR015939">
    <property type="entry name" value="Fum_Rdtase/Succ_DH_flav-like_C"/>
</dbReference>
<dbReference type="Pfam" id="PF02910">
    <property type="entry name" value="Succ_DH_flav_C"/>
    <property type="match status" value="1"/>
</dbReference>
<keyword evidence="8 17" id="KW-0285">Flavoprotein</keyword>
<name>A0A1I4G404_9RHOB</name>
<dbReference type="PANTHER" id="PTHR11632">
    <property type="entry name" value="SUCCINATE DEHYDROGENASE 2 FLAVOPROTEIN SUBUNIT"/>
    <property type="match status" value="1"/>
</dbReference>
<dbReference type="GO" id="GO:0005886">
    <property type="term" value="C:plasma membrane"/>
    <property type="evidence" value="ECO:0007669"/>
    <property type="project" value="UniProtKB-SubCell"/>
</dbReference>
<proteinExistence type="inferred from homology"/>
<dbReference type="InterPro" id="IPR036188">
    <property type="entry name" value="FAD/NAD-bd_sf"/>
</dbReference>
<feature type="binding site" evidence="17">
    <location>
        <begin position="407"/>
        <end position="408"/>
    </location>
    <ligand>
        <name>FAD</name>
        <dbReference type="ChEBI" id="CHEBI:57692"/>
    </ligand>
</feature>
<evidence type="ECO:0000256" key="8">
    <source>
        <dbReference type="ARBA" id="ARBA00022630"/>
    </source>
</evidence>
<accession>A0A1I4G404</accession>
<evidence type="ECO:0000256" key="2">
    <source>
        <dbReference type="ARBA" id="ARBA00004894"/>
    </source>
</evidence>
<evidence type="ECO:0000256" key="6">
    <source>
        <dbReference type="ARBA" id="ARBA00019965"/>
    </source>
</evidence>
<dbReference type="Gene3D" id="1.20.58.100">
    <property type="entry name" value="Fumarate reductase/succinate dehydrogenase flavoprotein-like, C-terminal domain"/>
    <property type="match status" value="1"/>
</dbReference>
<evidence type="ECO:0000256" key="5">
    <source>
        <dbReference type="ARBA" id="ARBA00012792"/>
    </source>
</evidence>
<dbReference type="InterPro" id="IPR003953">
    <property type="entry name" value="FAD-dep_OxRdtase_2_FAD-bd"/>
</dbReference>
<dbReference type="Gene3D" id="4.10.80.40">
    <property type="entry name" value="succinate dehydrogenase protein domain"/>
    <property type="match status" value="1"/>
</dbReference>
<dbReference type="SUPFAM" id="SSF46977">
    <property type="entry name" value="Succinate dehydrogenase/fumarate reductase flavoprotein C-terminal domain"/>
    <property type="match status" value="1"/>
</dbReference>
<reference evidence="23" key="1">
    <citation type="submission" date="2016-10" db="EMBL/GenBank/DDBJ databases">
        <authorList>
            <person name="Varghese N."/>
            <person name="Submissions S."/>
        </authorList>
    </citation>
    <scope>NUCLEOTIDE SEQUENCE [LARGE SCALE GENOMIC DNA]</scope>
    <source>
        <strain evidence="23">DSM 16199</strain>
    </source>
</reference>
<dbReference type="Proteomes" id="UP000199550">
    <property type="component" value="Unassembled WGS sequence"/>
</dbReference>
<gene>
    <name evidence="22" type="ORF">SAMN04488004_11162</name>
</gene>
<dbReference type="EC" id="1.3.5.1" evidence="5 19"/>
<evidence type="ECO:0000313" key="23">
    <source>
        <dbReference type="Proteomes" id="UP000199550"/>
    </source>
</evidence>
<evidence type="ECO:0000256" key="19">
    <source>
        <dbReference type="RuleBase" id="RU362051"/>
    </source>
</evidence>
<feature type="binding site" evidence="17">
    <location>
        <begin position="17"/>
        <end position="22"/>
    </location>
    <ligand>
        <name>FAD</name>
        <dbReference type="ChEBI" id="CHEBI:57692"/>
    </ligand>
</feature>
<evidence type="ECO:0000256" key="13">
    <source>
        <dbReference type="ARBA" id="ARBA00049220"/>
    </source>
</evidence>
<dbReference type="UniPathway" id="UPA00223">
    <property type="reaction ID" value="UER01005"/>
</dbReference>
<feature type="domain" description="FAD-dependent oxidoreductase 2 FAD-binding" evidence="20">
    <location>
        <begin position="12"/>
        <end position="408"/>
    </location>
</feature>
<evidence type="ECO:0000256" key="11">
    <source>
        <dbReference type="ARBA" id="ARBA00023002"/>
    </source>
</evidence>
<feature type="binding site" evidence="16">
    <location>
        <position position="258"/>
    </location>
    <ligand>
        <name>substrate</name>
    </ligand>
</feature>
<dbReference type="STRING" id="195913.SAMN04488004_11162"/>
<keyword evidence="19" id="KW-0997">Cell inner membrane</keyword>
<dbReference type="FunFam" id="3.90.700.10:FF:000001">
    <property type="entry name" value="Mitochondrial succinate dehydrogenase flavoprotein subunit"/>
    <property type="match status" value="1"/>
</dbReference>
<dbReference type="SUPFAM" id="SSF51905">
    <property type="entry name" value="FAD/NAD(P)-binding domain"/>
    <property type="match status" value="1"/>
</dbReference>
<feature type="binding site" evidence="16">
    <location>
        <position position="402"/>
    </location>
    <ligand>
        <name>substrate</name>
    </ligand>
</feature>
<feature type="binding site" evidence="17">
    <location>
        <position position="391"/>
    </location>
    <ligand>
        <name>FAD</name>
        <dbReference type="ChEBI" id="CHEBI:57692"/>
    </ligand>
</feature>
<evidence type="ECO:0000256" key="10">
    <source>
        <dbReference type="ARBA" id="ARBA00022982"/>
    </source>
</evidence>
<feature type="binding site" evidence="17">
    <location>
        <position position="225"/>
    </location>
    <ligand>
        <name>FAD</name>
        <dbReference type="ChEBI" id="CHEBI:57692"/>
    </ligand>
</feature>
<feature type="domain" description="Fumarate reductase/succinate dehydrogenase flavoprotein-like C-terminal" evidence="21">
    <location>
        <begin position="463"/>
        <end position="601"/>
    </location>
</feature>
<keyword evidence="10 19" id="KW-0249">Electron transport</keyword>
<comment type="subunit">
    <text evidence="4">Part of an enzyme complex containing four subunits: a flavoprotein, an iron-sulfur, cytochrome b-556, and a hydrophobic anchor protein.</text>
</comment>
<dbReference type="Pfam" id="PF00890">
    <property type="entry name" value="FAD_binding_2"/>
    <property type="match status" value="1"/>
</dbReference>
<dbReference type="InterPro" id="IPR003952">
    <property type="entry name" value="FRD_SDH_FAD_BS"/>
</dbReference>
<dbReference type="Gene3D" id="3.90.700.10">
    <property type="entry name" value="Succinate dehydrogenase/fumarate reductase flavoprotein, catalytic domain"/>
    <property type="match status" value="1"/>
</dbReference>
<feature type="active site" description="Proton acceptor" evidence="15">
    <location>
        <position position="290"/>
    </location>
</feature>
<comment type="similarity">
    <text evidence="3 19">Belongs to the FAD-dependent oxidoreductase 2 family. FRD/SDH subfamily.</text>
</comment>
<evidence type="ECO:0000256" key="12">
    <source>
        <dbReference type="ARBA" id="ARBA00023136"/>
    </source>
</evidence>
<dbReference type="PANTHER" id="PTHR11632:SF51">
    <property type="entry name" value="SUCCINATE DEHYDROGENASE [UBIQUINONE] FLAVOPROTEIN SUBUNIT, MITOCHONDRIAL"/>
    <property type="match status" value="1"/>
</dbReference>
<dbReference type="InterPro" id="IPR014006">
    <property type="entry name" value="Succ_Dhase_FrdA_Gneg"/>
</dbReference>
<dbReference type="NCBIfam" id="TIGR01816">
    <property type="entry name" value="sdhA_forward"/>
    <property type="match status" value="1"/>
</dbReference>
<dbReference type="FunFam" id="3.50.50.60:FF:000026">
    <property type="entry name" value="Succinate dehydrogenase flavoprotein subunit"/>
    <property type="match status" value="1"/>
</dbReference>
<feature type="binding site" evidence="16">
    <location>
        <position position="246"/>
    </location>
    <ligand>
        <name>substrate</name>
    </ligand>
</feature>
<keyword evidence="19" id="KW-1003">Cell membrane</keyword>
<dbReference type="OrthoDB" id="9806724at2"/>
<keyword evidence="12 19" id="KW-0472">Membrane</keyword>
<evidence type="ECO:0000256" key="17">
    <source>
        <dbReference type="PIRSR" id="PIRSR611281-3"/>
    </source>
</evidence>
<dbReference type="GO" id="GO:0009061">
    <property type="term" value="P:anaerobic respiration"/>
    <property type="evidence" value="ECO:0007669"/>
    <property type="project" value="TreeGrafter"/>
</dbReference>
<comment type="subcellular location">
    <subcellularLocation>
        <location evidence="1 19">Cell inner membrane</location>
        <topology evidence="1 19">Peripheral membrane protein</topology>
        <orientation evidence="1 19">Cytoplasmic side</orientation>
    </subcellularLocation>
</comment>
<evidence type="ECO:0000259" key="20">
    <source>
        <dbReference type="Pfam" id="PF00890"/>
    </source>
</evidence>
<keyword evidence="23" id="KW-1185">Reference proteome</keyword>
<evidence type="ECO:0000256" key="14">
    <source>
        <dbReference type="NCBIfam" id="TIGR01816"/>
    </source>
</evidence>
<evidence type="ECO:0000259" key="21">
    <source>
        <dbReference type="Pfam" id="PF02910"/>
    </source>
</evidence>
<keyword evidence="11 19" id="KW-0560">Oxidoreductase</keyword>
<organism evidence="22 23">
    <name type="scientific">Loktanella salsilacus</name>
    <dbReference type="NCBI Taxonomy" id="195913"/>
    <lineage>
        <taxon>Bacteria</taxon>
        <taxon>Pseudomonadati</taxon>
        <taxon>Pseudomonadota</taxon>
        <taxon>Alphaproteobacteria</taxon>
        <taxon>Rhodobacterales</taxon>
        <taxon>Roseobacteraceae</taxon>
        <taxon>Loktanella</taxon>
    </lineage>
</organism>
<evidence type="ECO:0000256" key="3">
    <source>
        <dbReference type="ARBA" id="ARBA00008040"/>
    </source>
</evidence>
<keyword evidence="7 19" id="KW-0813">Transport</keyword>
<dbReference type="GO" id="GO:0050660">
    <property type="term" value="F:flavin adenine dinucleotide binding"/>
    <property type="evidence" value="ECO:0007669"/>
    <property type="project" value="UniProtKB-UniRule"/>
</dbReference>
<evidence type="ECO:0000256" key="4">
    <source>
        <dbReference type="ARBA" id="ARBA00011294"/>
    </source>
</evidence>
<evidence type="ECO:0000256" key="15">
    <source>
        <dbReference type="PIRSR" id="PIRSR000171-1"/>
    </source>
</evidence>